<dbReference type="AlphaFoldDB" id="A0A246GG42"/>
<dbReference type="InterPro" id="IPR036365">
    <property type="entry name" value="PGBD-like_sf"/>
</dbReference>
<dbReference type="PANTHER" id="PTHR38107:SF3">
    <property type="entry name" value="LYSOZYME RRRD-RELATED"/>
    <property type="match status" value="1"/>
</dbReference>
<dbReference type="GO" id="GO:0042742">
    <property type="term" value="P:defense response to bacterium"/>
    <property type="evidence" value="ECO:0007669"/>
    <property type="project" value="UniProtKB-KW"/>
</dbReference>
<evidence type="ECO:0000256" key="5">
    <source>
        <dbReference type="ARBA" id="ARBA00023200"/>
    </source>
</evidence>
<gene>
    <name evidence="8" type="ORF">BWK59_12080</name>
</gene>
<dbReference type="InterPro" id="IPR023347">
    <property type="entry name" value="Lysozyme_dom_sf"/>
</dbReference>
<evidence type="ECO:0000256" key="6">
    <source>
        <dbReference type="ARBA" id="ARBA00023295"/>
    </source>
</evidence>
<keyword evidence="4 7" id="KW-0378">Hydrolase</keyword>
<accession>A0A246GG42</accession>
<dbReference type="GO" id="GO:0009253">
    <property type="term" value="P:peptidoglycan catabolic process"/>
    <property type="evidence" value="ECO:0007669"/>
    <property type="project" value="InterPro"/>
</dbReference>
<keyword evidence="6 7" id="KW-0326">Glycosidase</keyword>
<comment type="similarity">
    <text evidence="7">Belongs to the glycosyl hydrolase 24 family.</text>
</comment>
<keyword evidence="5" id="KW-1035">Host cytoplasm</keyword>
<name>A0A246GG42_9FLAO</name>
<evidence type="ECO:0000256" key="3">
    <source>
        <dbReference type="ARBA" id="ARBA00022638"/>
    </source>
</evidence>
<dbReference type="Proteomes" id="UP000197768">
    <property type="component" value="Unassembled WGS sequence"/>
</dbReference>
<dbReference type="InterPro" id="IPR051018">
    <property type="entry name" value="Bacteriophage_GH24"/>
</dbReference>
<organism evidence="8 9">
    <name type="scientific">Flavobacterium davisii</name>
    <dbReference type="NCBI Taxonomy" id="2906077"/>
    <lineage>
        <taxon>Bacteria</taxon>
        <taxon>Pseudomonadati</taxon>
        <taxon>Bacteroidota</taxon>
        <taxon>Flavobacteriia</taxon>
        <taxon>Flavobacteriales</taxon>
        <taxon>Flavobacteriaceae</taxon>
        <taxon>Flavobacterium</taxon>
    </lineage>
</organism>
<dbReference type="InterPro" id="IPR023346">
    <property type="entry name" value="Lysozyme-like_dom_sf"/>
</dbReference>
<dbReference type="GO" id="GO:0003796">
    <property type="term" value="F:lysozyme activity"/>
    <property type="evidence" value="ECO:0007669"/>
    <property type="project" value="UniProtKB-EC"/>
</dbReference>
<evidence type="ECO:0000313" key="8">
    <source>
        <dbReference type="EMBL" id="OWP83144.1"/>
    </source>
</evidence>
<dbReference type="SUPFAM" id="SSF47090">
    <property type="entry name" value="PGBD-like"/>
    <property type="match status" value="1"/>
</dbReference>
<proteinExistence type="inferred from homology"/>
<dbReference type="GO" id="GO:0016998">
    <property type="term" value="P:cell wall macromolecule catabolic process"/>
    <property type="evidence" value="ECO:0007669"/>
    <property type="project" value="InterPro"/>
</dbReference>
<sequence length="499" mass="57224">MGKTKSEKASTTGTSCGERYCLKKGDKSELIREINIRLAGFGGNVPTDEFTDRTEKMIKQFQRDYMKVPETGKVCGNVLRAIDEFSTKFDIGTTFWKQLSCSCSNKGKKAKSKLRGIEEINNCKGFGDGTGKGTYRNNNSTEPFHKYEYPGIHRSLLFGLKALKFYFSINNEYTLDQISSGYRCRFKNYSTTNHQGKAIDIQFSKGDKHFRGQYYSNIVHLEKIRDNYFIKFLNAKTNWTKKNYYGLEPIGLNKNNSKIDSNHTYSWIHLDVREFESEYLKDEYFCKESKSLNGKLIQDLAKENGYENTCKCFVAYNIPKPPEVEKKKVGERSDPKTLSASQKGIDFIKDWEKFEPKAYNDAEGYCTVGYGHLIAYDKCEKIVIPAEFKNGITKEKATELFSNRLKDFEKAVQRDITVPLYQYEFDALVSLLFNTGENFLNTGGKNKGETQIKKKINNKEYEDGADEMSDVTNGGTAGLVKRRKAEINMFKNNIYDSTH</sequence>
<dbReference type="InterPro" id="IPR033907">
    <property type="entry name" value="Endolysin_autolysin"/>
</dbReference>
<dbReference type="Gene3D" id="1.10.101.10">
    <property type="entry name" value="PGBD-like superfamily/PGBD"/>
    <property type="match status" value="1"/>
</dbReference>
<dbReference type="Gene3D" id="1.10.530.40">
    <property type="match status" value="1"/>
</dbReference>
<dbReference type="EC" id="3.2.1.17" evidence="7"/>
<reference evidence="8 9" key="1">
    <citation type="journal article" date="2017" name="Infect. Genet. Evol.">
        <title>Comparative genome analysis of fish pathogen Flavobacterium columnare reveals extensive sequence diversity within the species.</title>
        <authorList>
            <person name="Kayansamruaj P."/>
            <person name="Dong H.T."/>
            <person name="Hirono I."/>
            <person name="Kondo H."/>
            <person name="Senapin S."/>
            <person name="Rodkhum C."/>
        </authorList>
    </citation>
    <scope>NUCLEOTIDE SEQUENCE [LARGE SCALE GENOMIC DNA]</scope>
    <source>
        <strain evidence="8 9">1215</strain>
    </source>
</reference>
<comment type="caution">
    <text evidence="8">The sequence shown here is derived from an EMBL/GenBank/DDBJ whole genome shotgun (WGS) entry which is preliminary data.</text>
</comment>
<dbReference type="InterPro" id="IPR036366">
    <property type="entry name" value="PGBDSf"/>
</dbReference>
<dbReference type="InterPro" id="IPR034690">
    <property type="entry name" value="Endolysin_T4_type"/>
</dbReference>
<keyword evidence="3 7" id="KW-0081">Bacteriolytic enzyme</keyword>
<dbReference type="CDD" id="cd00737">
    <property type="entry name" value="lyz_endolysin_autolysin"/>
    <property type="match status" value="1"/>
</dbReference>
<dbReference type="HAMAP" id="MF_04110">
    <property type="entry name" value="ENDOLYSIN_T4"/>
    <property type="match status" value="1"/>
</dbReference>
<dbReference type="SUPFAM" id="SSF53955">
    <property type="entry name" value="Lysozyme-like"/>
    <property type="match status" value="1"/>
</dbReference>
<evidence type="ECO:0000313" key="9">
    <source>
        <dbReference type="Proteomes" id="UP000197768"/>
    </source>
</evidence>
<protein>
    <recommendedName>
        <fullName evidence="7">Lysozyme</fullName>
        <ecNumber evidence="7">3.2.1.17</ecNumber>
    </recommendedName>
</protein>
<keyword evidence="2 7" id="KW-0929">Antimicrobial</keyword>
<evidence type="ECO:0000256" key="4">
    <source>
        <dbReference type="ARBA" id="ARBA00022801"/>
    </source>
</evidence>
<evidence type="ECO:0000256" key="2">
    <source>
        <dbReference type="ARBA" id="ARBA00022529"/>
    </source>
</evidence>
<evidence type="ECO:0000256" key="7">
    <source>
        <dbReference type="RuleBase" id="RU003788"/>
    </source>
</evidence>
<dbReference type="GO" id="GO:0031640">
    <property type="term" value="P:killing of cells of another organism"/>
    <property type="evidence" value="ECO:0007669"/>
    <property type="project" value="UniProtKB-KW"/>
</dbReference>
<evidence type="ECO:0000256" key="1">
    <source>
        <dbReference type="ARBA" id="ARBA00000632"/>
    </source>
</evidence>
<dbReference type="RefSeq" id="WP_088394234.1">
    <property type="nucleotide sequence ID" value="NZ_MTCZ01000160.1"/>
</dbReference>
<dbReference type="Pfam" id="PF00959">
    <property type="entry name" value="Phage_lysozyme"/>
    <property type="match status" value="1"/>
</dbReference>
<dbReference type="EMBL" id="MTCZ01000160">
    <property type="protein sequence ID" value="OWP83144.1"/>
    <property type="molecule type" value="Genomic_DNA"/>
</dbReference>
<dbReference type="InterPro" id="IPR002196">
    <property type="entry name" value="Glyco_hydro_24"/>
</dbReference>
<dbReference type="PANTHER" id="PTHR38107">
    <property type="match status" value="1"/>
</dbReference>
<comment type="catalytic activity">
    <reaction evidence="1 7">
        <text>Hydrolysis of (1-&gt;4)-beta-linkages between N-acetylmuramic acid and N-acetyl-D-glucosamine residues in a peptidoglycan and between N-acetyl-D-glucosamine residues in chitodextrins.</text>
        <dbReference type="EC" id="3.2.1.17"/>
    </reaction>
</comment>